<dbReference type="OMA" id="VTHGKEM"/>
<feature type="domain" description="FAD-binding" evidence="5">
    <location>
        <begin position="13"/>
        <end position="187"/>
    </location>
</feature>
<keyword evidence="4" id="KW-1133">Transmembrane helix</keyword>
<evidence type="ECO:0000259" key="5">
    <source>
        <dbReference type="Pfam" id="PF01494"/>
    </source>
</evidence>
<dbReference type="GO" id="GO:0071949">
    <property type="term" value="F:FAD binding"/>
    <property type="evidence" value="ECO:0007669"/>
    <property type="project" value="InterPro"/>
</dbReference>
<gene>
    <name evidence="6" type="primary">nahG_4</name>
    <name evidence="6" type="ORF">A0H81_01493</name>
</gene>
<proteinExistence type="predicted"/>
<sequence length="469" mass="50903">MGSTERSKTVKDFQVAIVGGGVCGLVCAIALTRAGVPVELFEAAPKFGEIGAGIGVAGLNADFLITGPNAVRVLRAIGILQEVLAKSSENDLKMRGCKFISGMEGHDLIYDYPTLPEDIGIGIHRAAFLDALVGVADPAMSHFNKRCTSITTSDNDRLLVHFADGTTHETDIVLGADGIKSNVRNSVIGDIGNRIAFSNTVAYRGLVPDATLKAAGVKTDLSDRPVCFVGQDKASQRISYKYRHLILFPIRNGEIVCGSSSYHNRSKRSHQTPVKINIVAFTANHHIPIGSESLPDGTPWVERASQEELLKEYEGWGSDVPALLGCIQAPSKWSIHVVYPPLETYVRGRIALLGDAAHGMLPHLGAGAGQGLEDALLLSRLLSHPETKISNIEAVLQVYDNIRRPRSQMVWKGSDAAGELYDGCGKHGLDFEGIRQDLQDRWTPVWRHDLDGDFEAAIKRLRELEVFTP</sequence>
<dbReference type="STRING" id="5627.A0A1C7MSL8"/>
<evidence type="ECO:0000256" key="3">
    <source>
        <dbReference type="ARBA" id="ARBA00023002"/>
    </source>
</evidence>
<dbReference type="Gene3D" id="3.50.50.60">
    <property type="entry name" value="FAD/NAD(P)-binding domain"/>
    <property type="match status" value="1"/>
</dbReference>
<protein>
    <submittedName>
        <fullName evidence="6">Salicylate hydroxylase</fullName>
    </submittedName>
</protein>
<evidence type="ECO:0000256" key="2">
    <source>
        <dbReference type="ARBA" id="ARBA00022827"/>
    </source>
</evidence>
<dbReference type="InterPro" id="IPR036188">
    <property type="entry name" value="FAD/NAD-bd_sf"/>
</dbReference>
<reference evidence="6 7" key="1">
    <citation type="submission" date="2016-03" db="EMBL/GenBank/DDBJ databases">
        <title>Whole genome sequencing of Grifola frondosa 9006-11.</title>
        <authorList>
            <person name="Min B."/>
            <person name="Park H."/>
            <person name="Kim J.-G."/>
            <person name="Cho H."/>
            <person name="Oh Y.-L."/>
            <person name="Kong W.-S."/>
            <person name="Choi I.-G."/>
        </authorList>
    </citation>
    <scope>NUCLEOTIDE SEQUENCE [LARGE SCALE GENOMIC DNA]</scope>
    <source>
        <strain evidence="6 7">9006-11</strain>
    </source>
</reference>
<dbReference type="GO" id="GO:0044550">
    <property type="term" value="P:secondary metabolite biosynthetic process"/>
    <property type="evidence" value="ECO:0007669"/>
    <property type="project" value="TreeGrafter"/>
</dbReference>
<dbReference type="SUPFAM" id="SSF51905">
    <property type="entry name" value="FAD/NAD(P)-binding domain"/>
    <property type="match status" value="1"/>
</dbReference>
<evidence type="ECO:0000256" key="1">
    <source>
        <dbReference type="ARBA" id="ARBA00022630"/>
    </source>
</evidence>
<dbReference type="EMBL" id="LUGG01000001">
    <property type="protein sequence ID" value="OBZ79798.1"/>
    <property type="molecule type" value="Genomic_DNA"/>
</dbReference>
<dbReference type="InterPro" id="IPR051104">
    <property type="entry name" value="FAD_monoxygenase"/>
</dbReference>
<evidence type="ECO:0000313" key="7">
    <source>
        <dbReference type="Proteomes" id="UP000092993"/>
    </source>
</evidence>
<dbReference type="PANTHER" id="PTHR46720">
    <property type="entry name" value="HYDROXYLASE, PUTATIVE (AFU_ORTHOLOGUE AFUA_3G01460)-RELATED"/>
    <property type="match status" value="1"/>
</dbReference>
<evidence type="ECO:0000313" key="6">
    <source>
        <dbReference type="EMBL" id="OBZ79798.1"/>
    </source>
</evidence>
<feature type="domain" description="FAD-binding" evidence="5">
    <location>
        <begin position="327"/>
        <end position="411"/>
    </location>
</feature>
<dbReference type="Pfam" id="PF01494">
    <property type="entry name" value="FAD_binding_3"/>
    <property type="match status" value="2"/>
</dbReference>
<accession>A0A1C7MSL8</accession>
<keyword evidence="2" id="KW-0274">FAD</keyword>
<name>A0A1C7MSL8_GRIFR</name>
<keyword evidence="1" id="KW-0285">Flavoprotein</keyword>
<keyword evidence="3" id="KW-0560">Oxidoreductase</keyword>
<dbReference type="InterPro" id="IPR002938">
    <property type="entry name" value="FAD-bd"/>
</dbReference>
<dbReference type="PANTHER" id="PTHR46720:SF3">
    <property type="entry name" value="FAD-BINDING DOMAIN-CONTAINING PROTEIN-RELATED"/>
    <property type="match status" value="1"/>
</dbReference>
<organism evidence="6 7">
    <name type="scientific">Grifola frondosa</name>
    <name type="common">Maitake</name>
    <name type="synonym">Polyporus frondosus</name>
    <dbReference type="NCBI Taxonomy" id="5627"/>
    <lineage>
        <taxon>Eukaryota</taxon>
        <taxon>Fungi</taxon>
        <taxon>Dikarya</taxon>
        <taxon>Basidiomycota</taxon>
        <taxon>Agaricomycotina</taxon>
        <taxon>Agaricomycetes</taxon>
        <taxon>Polyporales</taxon>
        <taxon>Grifolaceae</taxon>
        <taxon>Grifola</taxon>
    </lineage>
</organism>
<evidence type="ECO:0000256" key="4">
    <source>
        <dbReference type="SAM" id="Phobius"/>
    </source>
</evidence>
<feature type="transmembrane region" description="Helical" evidence="4">
    <location>
        <begin position="12"/>
        <end position="31"/>
    </location>
</feature>
<dbReference type="AlphaFoldDB" id="A0A1C7MSL8"/>
<dbReference type="Proteomes" id="UP000092993">
    <property type="component" value="Unassembled WGS sequence"/>
</dbReference>
<keyword evidence="4" id="KW-0472">Membrane</keyword>
<dbReference type="GO" id="GO:0016491">
    <property type="term" value="F:oxidoreductase activity"/>
    <property type="evidence" value="ECO:0007669"/>
    <property type="project" value="UniProtKB-KW"/>
</dbReference>
<keyword evidence="7" id="KW-1185">Reference proteome</keyword>
<comment type="caution">
    <text evidence="6">The sequence shown here is derived from an EMBL/GenBank/DDBJ whole genome shotgun (WGS) entry which is preliminary data.</text>
</comment>
<dbReference type="OrthoDB" id="417877at2759"/>
<dbReference type="PRINTS" id="PR00420">
    <property type="entry name" value="RNGMNOXGNASE"/>
</dbReference>
<keyword evidence="4" id="KW-0812">Transmembrane</keyword>